<dbReference type="PATRIC" id="fig|1348657.5.peg.3296"/>
<feature type="transmembrane region" description="Helical" evidence="3">
    <location>
        <begin position="112"/>
        <end position="131"/>
    </location>
</feature>
<dbReference type="InterPro" id="IPR043130">
    <property type="entry name" value="CDP-OH_PTrfase_TM_dom"/>
</dbReference>
<evidence type="ECO:0008006" key="6">
    <source>
        <dbReference type="Google" id="ProtNLM"/>
    </source>
</evidence>
<sequence>MVVLALVLAALVVVIGLPGLSVMWAVLVYAGMVVLLLRHWPDQSQSLGVANRITLGRALVVAVLAGASAGFPALAPHTGVLALMALVALVLDGVDGWAARRWRCVSEFGARFDMELDAFLILVLCALLWVLDRAGVWVFAIGAMRYLFVLAMRPWPWLAAPLPPSQRRKAVCVWQVGSLLVCLLPGVRGGFALFLLWAALALLVWSFALDVRWLHRQRAVSAVGSFP</sequence>
<feature type="transmembrane region" description="Helical" evidence="3">
    <location>
        <begin position="58"/>
        <end position="75"/>
    </location>
</feature>
<comment type="caution">
    <text evidence="4">The sequence shown here is derived from an EMBL/GenBank/DDBJ whole genome shotgun (WGS) entry which is preliminary data.</text>
</comment>
<dbReference type="GO" id="GO:0008654">
    <property type="term" value="P:phospholipid biosynthetic process"/>
    <property type="evidence" value="ECO:0007669"/>
    <property type="project" value="InterPro"/>
</dbReference>
<organism evidence="4 5">
    <name type="scientific">Thauera terpenica 58Eu</name>
    <dbReference type="NCBI Taxonomy" id="1348657"/>
    <lineage>
        <taxon>Bacteria</taxon>
        <taxon>Pseudomonadati</taxon>
        <taxon>Pseudomonadota</taxon>
        <taxon>Betaproteobacteria</taxon>
        <taxon>Rhodocyclales</taxon>
        <taxon>Zoogloeaceae</taxon>
        <taxon>Thauera</taxon>
    </lineage>
</organism>
<dbReference type="STRING" id="1348657.M622_06555"/>
<evidence type="ECO:0000313" key="4">
    <source>
        <dbReference type="EMBL" id="EPZ14232.1"/>
    </source>
</evidence>
<keyword evidence="3" id="KW-0812">Transmembrane</keyword>
<keyword evidence="5" id="KW-1185">Reference proteome</keyword>
<gene>
    <name evidence="4" type="ORF">M622_06555</name>
</gene>
<name>S9ZL78_9RHOO</name>
<keyword evidence="3" id="KW-1133">Transmembrane helix</keyword>
<dbReference type="eggNOG" id="COG0558">
    <property type="taxonomic scope" value="Bacteria"/>
</dbReference>
<reference evidence="4 5" key="1">
    <citation type="submission" date="2013-06" db="EMBL/GenBank/DDBJ databases">
        <title>Draft genome sequence of Thauera terpenica.</title>
        <authorList>
            <person name="Liu B."/>
            <person name="Frostegard A.H."/>
            <person name="Shapleigh J.P."/>
        </authorList>
    </citation>
    <scope>NUCLEOTIDE SEQUENCE [LARGE SCALE GENOMIC DNA]</scope>
    <source>
        <strain evidence="4 5">58Eu</strain>
    </source>
</reference>
<keyword evidence="3" id="KW-0472">Membrane</keyword>
<dbReference type="Gene3D" id="1.20.120.1760">
    <property type="match status" value="1"/>
</dbReference>
<proteinExistence type="inferred from homology"/>
<keyword evidence="1 2" id="KW-0808">Transferase</keyword>
<dbReference type="Proteomes" id="UP000015455">
    <property type="component" value="Unassembled WGS sequence"/>
</dbReference>
<accession>S9ZL78</accession>
<evidence type="ECO:0000256" key="3">
    <source>
        <dbReference type="SAM" id="Phobius"/>
    </source>
</evidence>
<dbReference type="GO" id="GO:0016020">
    <property type="term" value="C:membrane"/>
    <property type="evidence" value="ECO:0007669"/>
    <property type="project" value="InterPro"/>
</dbReference>
<feature type="transmembrane region" description="Helical" evidence="3">
    <location>
        <begin position="6"/>
        <end position="37"/>
    </location>
</feature>
<dbReference type="InterPro" id="IPR000462">
    <property type="entry name" value="CDP-OH_P_trans"/>
</dbReference>
<protein>
    <recommendedName>
        <fullName evidence="6">CDP-alcohol phosphatidyltransferase</fullName>
    </recommendedName>
</protein>
<dbReference type="GO" id="GO:0016780">
    <property type="term" value="F:phosphotransferase activity, for other substituted phosphate groups"/>
    <property type="evidence" value="ECO:0007669"/>
    <property type="project" value="InterPro"/>
</dbReference>
<dbReference type="OrthoDB" id="9782011at2"/>
<comment type="similarity">
    <text evidence="2">Belongs to the CDP-alcohol phosphatidyltransferase class-I family.</text>
</comment>
<evidence type="ECO:0000256" key="1">
    <source>
        <dbReference type="ARBA" id="ARBA00022679"/>
    </source>
</evidence>
<dbReference type="InterPro" id="IPR048254">
    <property type="entry name" value="CDP_ALCOHOL_P_TRANSF_CS"/>
</dbReference>
<evidence type="ECO:0000256" key="2">
    <source>
        <dbReference type="RuleBase" id="RU003750"/>
    </source>
</evidence>
<dbReference type="EMBL" id="ATJV01000092">
    <property type="protein sequence ID" value="EPZ14232.1"/>
    <property type="molecule type" value="Genomic_DNA"/>
</dbReference>
<feature type="transmembrane region" description="Helical" evidence="3">
    <location>
        <begin position="193"/>
        <end position="211"/>
    </location>
</feature>
<dbReference type="AlphaFoldDB" id="S9ZL78"/>
<feature type="transmembrane region" description="Helical" evidence="3">
    <location>
        <begin position="81"/>
        <end position="100"/>
    </location>
</feature>
<evidence type="ECO:0000313" key="5">
    <source>
        <dbReference type="Proteomes" id="UP000015455"/>
    </source>
</evidence>
<dbReference type="Pfam" id="PF01066">
    <property type="entry name" value="CDP-OH_P_transf"/>
    <property type="match status" value="1"/>
</dbReference>
<dbReference type="PROSITE" id="PS00379">
    <property type="entry name" value="CDP_ALCOHOL_P_TRANSF"/>
    <property type="match status" value="1"/>
</dbReference>